<keyword evidence="4" id="KW-1185">Reference proteome</keyword>
<feature type="domain" description="RNase H type-1" evidence="2">
    <location>
        <begin position="91"/>
        <end position="172"/>
    </location>
</feature>
<dbReference type="InterPro" id="IPR002156">
    <property type="entry name" value="RNaseH_domain"/>
</dbReference>
<accession>A0A9Q0KWT2</accession>
<dbReference type="CDD" id="cd06222">
    <property type="entry name" value="RNase_H_like"/>
    <property type="match status" value="1"/>
</dbReference>
<evidence type="ECO:0000259" key="2">
    <source>
        <dbReference type="Pfam" id="PF13456"/>
    </source>
</evidence>
<reference evidence="3" key="1">
    <citation type="journal article" date="2023" name="Plant J.">
        <title>The genome of the king protea, Protea cynaroides.</title>
        <authorList>
            <person name="Chang J."/>
            <person name="Duong T.A."/>
            <person name="Schoeman C."/>
            <person name="Ma X."/>
            <person name="Roodt D."/>
            <person name="Barker N."/>
            <person name="Li Z."/>
            <person name="Van de Peer Y."/>
            <person name="Mizrachi E."/>
        </authorList>
    </citation>
    <scope>NUCLEOTIDE SEQUENCE</scope>
    <source>
        <tissue evidence="3">Young leaves</tissue>
    </source>
</reference>
<dbReference type="EMBL" id="JAMYWD010000002">
    <property type="protein sequence ID" value="KAJ4978170.1"/>
    <property type="molecule type" value="Genomic_DNA"/>
</dbReference>
<dbReference type="Pfam" id="PF13456">
    <property type="entry name" value="RVT_3"/>
    <property type="match status" value="1"/>
</dbReference>
<dbReference type="GO" id="GO:0003676">
    <property type="term" value="F:nucleic acid binding"/>
    <property type="evidence" value="ECO:0007669"/>
    <property type="project" value="InterPro"/>
</dbReference>
<gene>
    <name evidence="3" type="ORF">NE237_008950</name>
</gene>
<keyword evidence="1" id="KW-0812">Transmembrane</keyword>
<evidence type="ECO:0000256" key="1">
    <source>
        <dbReference type="SAM" id="Phobius"/>
    </source>
</evidence>
<organism evidence="3 4">
    <name type="scientific">Protea cynaroides</name>
    <dbReference type="NCBI Taxonomy" id="273540"/>
    <lineage>
        <taxon>Eukaryota</taxon>
        <taxon>Viridiplantae</taxon>
        <taxon>Streptophyta</taxon>
        <taxon>Embryophyta</taxon>
        <taxon>Tracheophyta</taxon>
        <taxon>Spermatophyta</taxon>
        <taxon>Magnoliopsida</taxon>
        <taxon>Proteales</taxon>
        <taxon>Proteaceae</taxon>
        <taxon>Protea</taxon>
    </lineage>
</organism>
<evidence type="ECO:0000313" key="4">
    <source>
        <dbReference type="Proteomes" id="UP001141806"/>
    </source>
</evidence>
<evidence type="ECO:0000313" key="3">
    <source>
        <dbReference type="EMBL" id="KAJ4978170.1"/>
    </source>
</evidence>
<proteinExistence type="predicted"/>
<dbReference type="AlphaFoldDB" id="A0A9Q0KWT2"/>
<dbReference type="GO" id="GO:0004523">
    <property type="term" value="F:RNA-DNA hybrid ribonuclease activity"/>
    <property type="evidence" value="ECO:0007669"/>
    <property type="project" value="InterPro"/>
</dbReference>
<dbReference type="OrthoDB" id="1906820at2759"/>
<name>A0A9Q0KWT2_9MAGN</name>
<dbReference type="InterPro" id="IPR044730">
    <property type="entry name" value="RNase_H-like_dom_plant"/>
</dbReference>
<keyword evidence="1" id="KW-1133">Transmembrane helix</keyword>
<keyword evidence="1" id="KW-0472">Membrane</keyword>
<feature type="transmembrane region" description="Helical" evidence="1">
    <location>
        <begin position="75"/>
        <end position="96"/>
    </location>
</feature>
<sequence length="202" mass="23085">MAQPSSNVASWQQVHPKVRRTIWTSKTLPKIKHFLWHCCADDLPSSIDLVHRKVPVDTLCRGVVMLQNPLLIHFYFVYMFMLFWLDSTFNGIGFVLRNDRGSTYAGRASDHIPFSSVLLGEALTIRSMLQLISSSPYRSVQVESDNLEVISLLNGSVLDCDVYAHTVIQDILSYKDKGLVFYRIKSQQSLTQQDPIHNNDRI</sequence>
<protein>
    <recommendedName>
        <fullName evidence="2">RNase H type-1 domain-containing protein</fullName>
    </recommendedName>
</protein>
<comment type="caution">
    <text evidence="3">The sequence shown here is derived from an EMBL/GenBank/DDBJ whole genome shotgun (WGS) entry which is preliminary data.</text>
</comment>
<dbReference type="Proteomes" id="UP001141806">
    <property type="component" value="Unassembled WGS sequence"/>
</dbReference>